<name>G7WNG8_METH6</name>
<evidence type="ECO:0000313" key="3">
    <source>
        <dbReference type="Proteomes" id="UP000005877"/>
    </source>
</evidence>
<feature type="region of interest" description="Disordered" evidence="1">
    <location>
        <begin position="161"/>
        <end position="189"/>
    </location>
</feature>
<protein>
    <submittedName>
        <fullName evidence="2">Uncharacterized protein</fullName>
    </submittedName>
</protein>
<dbReference type="SUPFAM" id="SSF46785">
    <property type="entry name" value="Winged helix' DNA-binding domain"/>
    <property type="match status" value="1"/>
</dbReference>
<proteinExistence type="predicted"/>
<accession>G7WNG8</accession>
<gene>
    <name evidence="2" type="ordered locus">Mhar_1295</name>
</gene>
<dbReference type="InterPro" id="IPR036390">
    <property type="entry name" value="WH_DNA-bd_sf"/>
</dbReference>
<dbReference type="KEGG" id="mhi:Mhar_1295"/>
<reference evidence="2 3" key="1">
    <citation type="journal article" date="2012" name="PLoS ONE">
        <title>The genome characteristics and predicted function of methyl-group oxidation pathway in the obligate aceticlastic methanogens, Methanosaeta spp.</title>
        <authorList>
            <person name="Zhu J."/>
            <person name="Zheng H."/>
            <person name="Ai G."/>
            <person name="Zhang G."/>
            <person name="Liu D."/>
            <person name="Liu X."/>
            <person name="Dong X."/>
        </authorList>
    </citation>
    <scope>NUCLEOTIDE SEQUENCE [LARGE SCALE GENOMIC DNA]</scope>
    <source>
        <strain evidence="2 3">6Ac</strain>
    </source>
</reference>
<dbReference type="Proteomes" id="UP000005877">
    <property type="component" value="Chromosome"/>
</dbReference>
<organism evidence="2 3">
    <name type="scientific">Methanothrix harundinacea (strain 6Ac)</name>
    <name type="common">Methanosaeta harundinacea</name>
    <dbReference type="NCBI Taxonomy" id="1110509"/>
    <lineage>
        <taxon>Archaea</taxon>
        <taxon>Methanobacteriati</taxon>
        <taxon>Methanobacteriota</taxon>
        <taxon>Stenosarchaea group</taxon>
        <taxon>Methanomicrobia</taxon>
        <taxon>Methanotrichales</taxon>
        <taxon>Methanotrichaceae</taxon>
        <taxon>Methanothrix</taxon>
    </lineage>
</organism>
<dbReference type="AlphaFoldDB" id="G7WNG8"/>
<evidence type="ECO:0000256" key="1">
    <source>
        <dbReference type="SAM" id="MobiDB-lite"/>
    </source>
</evidence>
<dbReference type="PATRIC" id="fig|1110509.7.peg.1438"/>
<dbReference type="EMBL" id="CP003117">
    <property type="protein sequence ID" value="AET64659.1"/>
    <property type="molecule type" value="Genomic_DNA"/>
</dbReference>
<dbReference type="STRING" id="1110509.Mhar_1295"/>
<dbReference type="HOGENOM" id="CLU_1493007_0_0_2"/>
<sequence length="189" mass="21573">MEVMFEELLEVYKNKVSDSERELEENRAMMGLILAVENISNMLTAKQQDVDLLGRLIDQVDHLSKEVADLKSQMKTRHAKSSVGRAPKVSEGNALDGHTETLIDLLRERPGRYTTSELVEMLGLNKTTVITVMKRAVDMDPAHVKLTQGKRRKLYLSYIPEDDEPGERREAESPTEEEDRVRLELMSMT</sequence>
<evidence type="ECO:0000313" key="2">
    <source>
        <dbReference type="EMBL" id="AET64659.1"/>
    </source>
</evidence>
<keyword evidence="3" id="KW-1185">Reference proteome</keyword>